<reference evidence="2" key="1">
    <citation type="submission" date="2022-08" db="EMBL/GenBank/DDBJ databases">
        <authorList>
            <person name="Gutierrez-Valencia J."/>
        </authorList>
    </citation>
    <scope>NUCLEOTIDE SEQUENCE</scope>
</reference>
<dbReference type="CDD" id="cd06222">
    <property type="entry name" value="RNase_H_like"/>
    <property type="match status" value="1"/>
</dbReference>
<dbReference type="InterPro" id="IPR026960">
    <property type="entry name" value="RVT-Znf"/>
</dbReference>
<comment type="caution">
    <text evidence="2">The sequence shown here is derived from an EMBL/GenBank/DDBJ whole genome shotgun (WGS) entry which is preliminary data.</text>
</comment>
<protein>
    <recommendedName>
        <fullName evidence="1">RNase H type-1 domain-containing protein</fullName>
    </recommendedName>
</protein>
<gene>
    <name evidence="2" type="ORF">LITE_LOCUS18702</name>
</gene>
<organism evidence="2 3">
    <name type="scientific">Linum tenue</name>
    <dbReference type="NCBI Taxonomy" id="586396"/>
    <lineage>
        <taxon>Eukaryota</taxon>
        <taxon>Viridiplantae</taxon>
        <taxon>Streptophyta</taxon>
        <taxon>Embryophyta</taxon>
        <taxon>Tracheophyta</taxon>
        <taxon>Spermatophyta</taxon>
        <taxon>Magnoliopsida</taxon>
        <taxon>eudicotyledons</taxon>
        <taxon>Gunneridae</taxon>
        <taxon>Pentapetalae</taxon>
        <taxon>rosids</taxon>
        <taxon>fabids</taxon>
        <taxon>Malpighiales</taxon>
        <taxon>Linaceae</taxon>
        <taxon>Linum</taxon>
    </lineage>
</organism>
<proteinExistence type="predicted"/>
<dbReference type="PROSITE" id="PS50879">
    <property type="entry name" value="RNASE_H_1"/>
    <property type="match status" value="1"/>
</dbReference>
<sequence length="395" mass="44764">MVSSEGEWDLDRIAYYLPRDFVLQVAGTPVPKESLGEDELVWGLEPEGQFSLKSAYNLVAEINKSEEASPWKTIWRWPGRSRVRHFLWLALHDRLLTNAERARRHIADNPFCQRCRGDPETLDHVLRQCPFAKEVWAEVLPAALRPDDSRDIKTGLTESLKCPLSQVRFGFTCWFLWRARNGFIFSDIVEAPNKLSQRILAWEVVAQQSKQADQNLSLGRSGSRRDVAVGWRPAPTGLITVNSDGSLLRPSGSTAAGGALRDWQGRLLGAYTMNLGKCTITRAEIWGALKGLELAWEAGHRQVELQLDSRTEMSLFQDSGQHNHQHANLTLSFQALLRRDWDVRITHIYREANFLADCLAHKGHSLTPGFHFVPVSDPDVCHWTLFDYVGDSIDL</sequence>
<dbReference type="PANTHER" id="PTHR47723:SF13">
    <property type="entry name" value="PUTATIVE-RELATED"/>
    <property type="match status" value="1"/>
</dbReference>
<evidence type="ECO:0000259" key="1">
    <source>
        <dbReference type="PROSITE" id="PS50879"/>
    </source>
</evidence>
<dbReference type="InterPro" id="IPR044730">
    <property type="entry name" value="RNase_H-like_dom_plant"/>
</dbReference>
<dbReference type="AlphaFoldDB" id="A0AAV0KHZ7"/>
<accession>A0AAV0KHZ7</accession>
<evidence type="ECO:0000313" key="2">
    <source>
        <dbReference type="EMBL" id="CAI0421338.1"/>
    </source>
</evidence>
<feature type="domain" description="RNase H type-1" evidence="1">
    <location>
        <begin position="235"/>
        <end position="365"/>
    </location>
</feature>
<dbReference type="EMBL" id="CAMGYJ010000005">
    <property type="protein sequence ID" value="CAI0421338.1"/>
    <property type="molecule type" value="Genomic_DNA"/>
</dbReference>
<dbReference type="InterPro" id="IPR012337">
    <property type="entry name" value="RNaseH-like_sf"/>
</dbReference>
<dbReference type="InterPro" id="IPR036397">
    <property type="entry name" value="RNaseH_sf"/>
</dbReference>
<dbReference type="InterPro" id="IPR002156">
    <property type="entry name" value="RNaseH_domain"/>
</dbReference>
<dbReference type="Gene3D" id="3.30.420.10">
    <property type="entry name" value="Ribonuclease H-like superfamily/Ribonuclease H"/>
    <property type="match status" value="1"/>
</dbReference>
<dbReference type="GO" id="GO:0003676">
    <property type="term" value="F:nucleic acid binding"/>
    <property type="evidence" value="ECO:0007669"/>
    <property type="project" value="InterPro"/>
</dbReference>
<keyword evidence="3" id="KW-1185">Reference proteome</keyword>
<dbReference type="SUPFAM" id="SSF53098">
    <property type="entry name" value="Ribonuclease H-like"/>
    <property type="match status" value="1"/>
</dbReference>
<name>A0AAV0KHZ7_9ROSI</name>
<dbReference type="Proteomes" id="UP001154282">
    <property type="component" value="Unassembled WGS sequence"/>
</dbReference>
<dbReference type="Pfam" id="PF13456">
    <property type="entry name" value="RVT_3"/>
    <property type="match status" value="1"/>
</dbReference>
<dbReference type="InterPro" id="IPR053151">
    <property type="entry name" value="RNase_H-like"/>
</dbReference>
<evidence type="ECO:0000313" key="3">
    <source>
        <dbReference type="Proteomes" id="UP001154282"/>
    </source>
</evidence>
<dbReference type="GO" id="GO:0004523">
    <property type="term" value="F:RNA-DNA hybrid ribonuclease activity"/>
    <property type="evidence" value="ECO:0007669"/>
    <property type="project" value="InterPro"/>
</dbReference>
<dbReference type="PANTHER" id="PTHR47723">
    <property type="entry name" value="OS05G0353850 PROTEIN"/>
    <property type="match status" value="1"/>
</dbReference>
<dbReference type="Pfam" id="PF13966">
    <property type="entry name" value="zf-RVT"/>
    <property type="match status" value="1"/>
</dbReference>